<gene>
    <name evidence="1" type="ORF">HG15A2_47430</name>
</gene>
<dbReference type="EMBL" id="CP036263">
    <property type="protein sequence ID" value="QDT01401.1"/>
    <property type="molecule type" value="Genomic_DNA"/>
</dbReference>
<protein>
    <submittedName>
        <fullName evidence="1">Uncharacterized protein</fullName>
    </submittedName>
</protein>
<accession>A0A517N2P2</accession>
<dbReference type="RefSeq" id="WP_145063560.1">
    <property type="nucleotide sequence ID" value="NZ_CP036263.1"/>
</dbReference>
<dbReference type="AlphaFoldDB" id="A0A517N2P2"/>
<evidence type="ECO:0000313" key="1">
    <source>
        <dbReference type="EMBL" id="QDT01401.1"/>
    </source>
</evidence>
<sequence>MHKFNPADYGPVLAELIDIDRRRPLDATCGLAAPGQSLQENAANTQAAFAHTKITDDSLAHCVLAGVWLLHDFLDESHNFSQTIKTPEGSFWHGIMHRREGDFSNAKYWFRNVGDHEVFADIAARVAEEVAGAEAILAGGDWDPFSFVDACQTALRNGDHDDQAVHEACLHAQQIEWEVLFDYCYQNAT</sequence>
<organism evidence="1 2">
    <name type="scientific">Adhaeretor mobilis</name>
    <dbReference type="NCBI Taxonomy" id="1930276"/>
    <lineage>
        <taxon>Bacteria</taxon>
        <taxon>Pseudomonadati</taxon>
        <taxon>Planctomycetota</taxon>
        <taxon>Planctomycetia</taxon>
        <taxon>Pirellulales</taxon>
        <taxon>Lacipirellulaceae</taxon>
        <taxon>Adhaeretor</taxon>
    </lineage>
</organism>
<evidence type="ECO:0000313" key="2">
    <source>
        <dbReference type="Proteomes" id="UP000319852"/>
    </source>
</evidence>
<dbReference type="OrthoDB" id="370799at2"/>
<reference evidence="1 2" key="1">
    <citation type="submission" date="2019-02" db="EMBL/GenBank/DDBJ databases">
        <title>Deep-cultivation of Planctomycetes and their phenomic and genomic characterization uncovers novel biology.</title>
        <authorList>
            <person name="Wiegand S."/>
            <person name="Jogler M."/>
            <person name="Boedeker C."/>
            <person name="Pinto D."/>
            <person name="Vollmers J."/>
            <person name="Rivas-Marin E."/>
            <person name="Kohn T."/>
            <person name="Peeters S.H."/>
            <person name="Heuer A."/>
            <person name="Rast P."/>
            <person name="Oberbeckmann S."/>
            <person name="Bunk B."/>
            <person name="Jeske O."/>
            <person name="Meyerdierks A."/>
            <person name="Storesund J.E."/>
            <person name="Kallscheuer N."/>
            <person name="Luecker S."/>
            <person name="Lage O.M."/>
            <person name="Pohl T."/>
            <person name="Merkel B.J."/>
            <person name="Hornburger P."/>
            <person name="Mueller R.-W."/>
            <person name="Bruemmer F."/>
            <person name="Labrenz M."/>
            <person name="Spormann A.M."/>
            <person name="Op den Camp H."/>
            <person name="Overmann J."/>
            <person name="Amann R."/>
            <person name="Jetten M.S.M."/>
            <person name="Mascher T."/>
            <person name="Medema M.H."/>
            <person name="Devos D.P."/>
            <person name="Kaster A.-K."/>
            <person name="Ovreas L."/>
            <person name="Rohde M."/>
            <person name="Galperin M.Y."/>
            <person name="Jogler C."/>
        </authorList>
    </citation>
    <scope>NUCLEOTIDE SEQUENCE [LARGE SCALE GENOMIC DNA]</scope>
    <source>
        <strain evidence="1 2">HG15A2</strain>
    </source>
</reference>
<dbReference type="Proteomes" id="UP000319852">
    <property type="component" value="Chromosome"/>
</dbReference>
<keyword evidence="2" id="KW-1185">Reference proteome</keyword>
<name>A0A517N2P2_9BACT</name>
<proteinExistence type="predicted"/>
<dbReference type="KEGG" id="amob:HG15A2_47430"/>